<dbReference type="EMBL" id="JBBWWR010000020">
    <property type="protein sequence ID" value="KAK8939780.1"/>
    <property type="molecule type" value="Genomic_DNA"/>
</dbReference>
<accession>A0ABR2LFH3</accession>
<dbReference type="PANTHER" id="PTHR46328">
    <property type="entry name" value="FAR-RED IMPAIRED RESPONSIVE (FAR1) FAMILY PROTEIN-RELATED"/>
    <property type="match status" value="1"/>
</dbReference>
<gene>
    <name evidence="2" type="ORF">KSP40_PGU006384</name>
</gene>
<dbReference type="InterPro" id="IPR004330">
    <property type="entry name" value="FAR1_DNA_bnd_dom"/>
</dbReference>
<feature type="domain" description="FAR1" evidence="1">
    <location>
        <begin position="70"/>
        <end position="131"/>
    </location>
</feature>
<organism evidence="2 3">
    <name type="scientific">Platanthera guangdongensis</name>
    <dbReference type="NCBI Taxonomy" id="2320717"/>
    <lineage>
        <taxon>Eukaryota</taxon>
        <taxon>Viridiplantae</taxon>
        <taxon>Streptophyta</taxon>
        <taxon>Embryophyta</taxon>
        <taxon>Tracheophyta</taxon>
        <taxon>Spermatophyta</taxon>
        <taxon>Magnoliopsida</taxon>
        <taxon>Liliopsida</taxon>
        <taxon>Asparagales</taxon>
        <taxon>Orchidaceae</taxon>
        <taxon>Orchidoideae</taxon>
        <taxon>Orchideae</taxon>
        <taxon>Orchidinae</taxon>
        <taxon>Platanthera</taxon>
    </lineage>
</organism>
<dbReference type="Proteomes" id="UP001412067">
    <property type="component" value="Unassembled WGS sequence"/>
</dbReference>
<evidence type="ECO:0000259" key="1">
    <source>
        <dbReference type="Pfam" id="PF03101"/>
    </source>
</evidence>
<keyword evidence="3" id="KW-1185">Reference proteome</keyword>
<reference evidence="2 3" key="1">
    <citation type="journal article" date="2022" name="Nat. Plants">
        <title>Genomes of leafy and leafless Platanthera orchids illuminate the evolution of mycoheterotrophy.</title>
        <authorList>
            <person name="Li M.H."/>
            <person name="Liu K.W."/>
            <person name="Li Z."/>
            <person name="Lu H.C."/>
            <person name="Ye Q.L."/>
            <person name="Zhang D."/>
            <person name="Wang J.Y."/>
            <person name="Li Y.F."/>
            <person name="Zhong Z.M."/>
            <person name="Liu X."/>
            <person name="Yu X."/>
            <person name="Liu D.K."/>
            <person name="Tu X.D."/>
            <person name="Liu B."/>
            <person name="Hao Y."/>
            <person name="Liao X.Y."/>
            <person name="Jiang Y.T."/>
            <person name="Sun W.H."/>
            <person name="Chen J."/>
            <person name="Chen Y.Q."/>
            <person name="Ai Y."/>
            <person name="Zhai J.W."/>
            <person name="Wu S.S."/>
            <person name="Zhou Z."/>
            <person name="Hsiao Y.Y."/>
            <person name="Wu W.L."/>
            <person name="Chen Y.Y."/>
            <person name="Lin Y.F."/>
            <person name="Hsu J.L."/>
            <person name="Li C.Y."/>
            <person name="Wang Z.W."/>
            <person name="Zhao X."/>
            <person name="Zhong W.Y."/>
            <person name="Ma X.K."/>
            <person name="Ma L."/>
            <person name="Huang J."/>
            <person name="Chen G.Z."/>
            <person name="Huang M.Z."/>
            <person name="Huang L."/>
            <person name="Peng D.H."/>
            <person name="Luo Y.B."/>
            <person name="Zou S.Q."/>
            <person name="Chen S.P."/>
            <person name="Lan S."/>
            <person name="Tsai W.C."/>
            <person name="Van de Peer Y."/>
            <person name="Liu Z.J."/>
        </authorList>
    </citation>
    <scope>NUCLEOTIDE SEQUENCE [LARGE SCALE GENOMIC DNA]</scope>
    <source>
        <strain evidence="2">Lor288</strain>
    </source>
</reference>
<comment type="caution">
    <text evidence="2">The sequence shown here is derived from an EMBL/GenBank/DDBJ whole genome shotgun (WGS) entry which is preliminary data.</text>
</comment>
<protein>
    <recommendedName>
        <fullName evidence="1">FAR1 domain-containing protein</fullName>
    </recommendedName>
</protein>
<evidence type="ECO:0000313" key="3">
    <source>
        <dbReference type="Proteomes" id="UP001412067"/>
    </source>
</evidence>
<dbReference type="Pfam" id="PF03101">
    <property type="entry name" value="FAR1"/>
    <property type="match status" value="1"/>
</dbReference>
<evidence type="ECO:0000313" key="2">
    <source>
        <dbReference type="EMBL" id="KAK8939780.1"/>
    </source>
</evidence>
<dbReference type="PANTHER" id="PTHR46328:SF27">
    <property type="entry name" value="OS12G0287500 PROTEIN"/>
    <property type="match status" value="1"/>
</dbReference>
<sequence length="153" mass="16906">MDGISGPTKNPRRARIIRQDLNNSQVTAMDSSDMEFADGDPNFDNSNVSGGYEGVLEVGTVFKTHHEVSKFYKSYARRVGFGVSVRRSSFSKEGLSLYLELMCCKGGGNKRAEHNFHKRTGANSPTFPVTCNRMDQNTPTKSVLGCKVPLFCN</sequence>
<proteinExistence type="predicted"/>
<name>A0ABR2LFH3_9ASPA</name>